<dbReference type="AlphaFoldDB" id="A0A7J8FUE7"/>
<comment type="caution">
    <text evidence="1">The sequence shown here is derived from an EMBL/GenBank/DDBJ whole genome shotgun (WGS) entry which is preliminary data.</text>
</comment>
<dbReference type="Proteomes" id="UP000550707">
    <property type="component" value="Unassembled WGS sequence"/>
</dbReference>
<gene>
    <name evidence="1" type="ORF">HJG59_019775</name>
</gene>
<name>A0A7J8FUE7_MOLMO</name>
<organism evidence="1 2">
    <name type="scientific">Molossus molossus</name>
    <name type="common">Pallas' mastiff bat</name>
    <name type="synonym">Vespertilio molossus</name>
    <dbReference type="NCBI Taxonomy" id="27622"/>
    <lineage>
        <taxon>Eukaryota</taxon>
        <taxon>Metazoa</taxon>
        <taxon>Chordata</taxon>
        <taxon>Craniata</taxon>
        <taxon>Vertebrata</taxon>
        <taxon>Euteleostomi</taxon>
        <taxon>Mammalia</taxon>
        <taxon>Eutheria</taxon>
        <taxon>Laurasiatheria</taxon>
        <taxon>Chiroptera</taxon>
        <taxon>Yangochiroptera</taxon>
        <taxon>Molossidae</taxon>
        <taxon>Molossus</taxon>
    </lineage>
</organism>
<proteinExistence type="predicted"/>
<evidence type="ECO:0000313" key="2">
    <source>
        <dbReference type="Proteomes" id="UP000550707"/>
    </source>
</evidence>
<accession>A0A7J8FUE7</accession>
<dbReference type="EMBL" id="JACASF010000011">
    <property type="protein sequence ID" value="KAF6451423.1"/>
    <property type="molecule type" value="Genomic_DNA"/>
</dbReference>
<protein>
    <submittedName>
        <fullName evidence="1">Zinc finger CCCH-type containing 15</fullName>
    </submittedName>
</protein>
<reference evidence="1 2" key="1">
    <citation type="journal article" date="2020" name="Nature">
        <title>Six reference-quality genomes reveal evolution of bat adaptations.</title>
        <authorList>
            <person name="Jebb D."/>
            <person name="Huang Z."/>
            <person name="Pippel M."/>
            <person name="Hughes G.M."/>
            <person name="Lavrichenko K."/>
            <person name="Devanna P."/>
            <person name="Winkler S."/>
            <person name="Jermiin L.S."/>
            <person name="Skirmuntt E.C."/>
            <person name="Katzourakis A."/>
            <person name="Burkitt-Gray L."/>
            <person name="Ray D.A."/>
            <person name="Sullivan K.A.M."/>
            <person name="Roscito J.G."/>
            <person name="Kirilenko B.M."/>
            <person name="Davalos L.M."/>
            <person name="Corthals A.P."/>
            <person name="Power M.L."/>
            <person name="Jones G."/>
            <person name="Ransome R.D."/>
            <person name="Dechmann D.K.N."/>
            <person name="Locatelli A.G."/>
            <person name="Puechmaille S.J."/>
            <person name="Fedrigo O."/>
            <person name="Jarvis E.D."/>
            <person name="Hiller M."/>
            <person name="Vernes S.C."/>
            <person name="Myers E.W."/>
            <person name="Teeling E.C."/>
        </authorList>
    </citation>
    <scope>NUCLEOTIDE SEQUENCE [LARGE SCALE GENOMIC DNA]</scope>
    <source>
        <strain evidence="1">MMolMol1</strain>
        <tissue evidence="1">Muscle</tissue>
    </source>
</reference>
<keyword evidence="2" id="KW-1185">Reference proteome</keyword>
<sequence length="38" mass="4713">MTSLWRESVKSEVFTLMQEMKNLKKILWIIGMRKNWKK</sequence>
<evidence type="ECO:0000313" key="1">
    <source>
        <dbReference type="EMBL" id="KAF6451423.1"/>
    </source>
</evidence>